<dbReference type="NCBIfam" id="TIGR01730">
    <property type="entry name" value="RND_mfp"/>
    <property type="match status" value="1"/>
</dbReference>
<dbReference type="Gene3D" id="6.10.140.1990">
    <property type="match status" value="1"/>
</dbReference>
<dbReference type="InterPro" id="IPR006143">
    <property type="entry name" value="RND_pump_MFP"/>
</dbReference>
<evidence type="ECO:0000256" key="2">
    <source>
        <dbReference type="SAM" id="Coils"/>
    </source>
</evidence>
<dbReference type="PANTHER" id="PTHR30469:SF36">
    <property type="entry name" value="BLL3903 PROTEIN"/>
    <property type="match status" value="1"/>
</dbReference>
<dbReference type="AlphaFoldDB" id="A0A644VHH4"/>
<keyword evidence="3" id="KW-0812">Transmembrane</keyword>
<dbReference type="Gene3D" id="2.40.50.100">
    <property type="match status" value="1"/>
</dbReference>
<reference evidence="6" key="1">
    <citation type="submission" date="2019-08" db="EMBL/GenBank/DDBJ databases">
        <authorList>
            <person name="Kucharzyk K."/>
            <person name="Murdoch R.W."/>
            <person name="Higgins S."/>
            <person name="Loffler F."/>
        </authorList>
    </citation>
    <scope>NUCLEOTIDE SEQUENCE</scope>
</reference>
<keyword evidence="3" id="KW-0472">Membrane</keyword>
<feature type="domain" description="CusB-like beta-barrel" evidence="5">
    <location>
        <begin position="211"/>
        <end position="281"/>
    </location>
</feature>
<dbReference type="Gene3D" id="2.40.30.170">
    <property type="match status" value="1"/>
</dbReference>
<evidence type="ECO:0000256" key="3">
    <source>
        <dbReference type="SAM" id="Phobius"/>
    </source>
</evidence>
<proteinExistence type="predicted"/>
<evidence type="ECO:0000313" key="6">
    <source>
        <dbReference type="EMBL" id="MPL90766.1"/>
    </source>
</evidence>
<feature type="domain" description="Multidrug resistance protein MdtA-like barrel-sandwich hybrid" evidence="4">
    <location>
        <begin position="79"/>
        <end position="199"/>
    </location>
</feature>
<dbReference type="EMBL" id="VSSQ01000312">
    <property type="protein sequence ID" value="MPL90766.1"/>
    <property type="molecule type" value="Genomic_DNA"/>
</dbReference>
<dbReference type="GO" id="GO:1990961">
    <property type="term" value="P:xenobiotic detoxification by transmembrane export across the plasma membrane"/>
    <property type="evidence" value="ECO:0007669"/>
    <property type="project" value="InterPro"/>
</dbReference>
<evidence type="ECO:0000256" key="1">
    <source>
        <dbReference type="ARBA" id="ARBA00023054"/>
    </source>
</evidence>
<accession>A0A644VHH4</accession>
<name>A0A644VHH4_9ZZZZ</name>
<sequence length="366" mass="40792">MTKKTKIILFSSIVILLLGIVFFPKYKGLFNMEEIQSPTEGKPAQQNRRQLNVNAMVLKPQKLTDVFRTKGQLLPDEEVDLSFETSGKITNIYFKEGTFVKKGTLLAKVNDQPLLAELKKLEAQIPLARERVNRQRTLLDKDAVSQEAFQAVTTDMDKLMADIELVRARIHQTELRAPFDGIIGLRWVSEGAFASTGTVIARLTKISPLKIEFSVNERHTNNIKPGTRIGFVVEGDETVYTANVYAIETTLDEKTLSLKARARYENPGGRLRPGRSASIEIVLREINNAIVVPSISTIAEMGRDLAFVYKNGKARQVEIRKGLRTASSVQILQGLQSGDTLLTTGVMQLRDGLDVTISSFVENEAE</sequence>
<organism evidence="6">
    <name type="scientific">bioreactor metagenome</name>
    <dbReference type="NCBI Taxonomy" id="1076179"/>
    <lineage>
        <taxon>unclassified sequences</taxon>
        <taxon>metagenomes</taxon>
        <taxon>ecological metagenomes</taxon>
    </lineage>
</organism>
<dbReference type="Pfam" id="PF25917">
    <property type="entry name" value="BSH_RND"/>
    <property type="match status" value="1"/>
</dbReference>
<evidence type="ECO:0000259" key="4">
    <source>
        <dbReference type="Pfam" id="PF25917"/>
    </source>
</evidence>
<gene>
    <name evidence="6" type="primary">mdtA_25</name>
    <name evidence="6" type="ORF">SDC9_36822</name>
</gene>
<keyword evidence="3" id="KW-1133">Transmembrane helix</keyword>
<dbReference type="GO" id="GO:0015562">
    <property type="term" value="F:efflux transmembrane transporter activity"/>
    <property type="evidence" value="ECO:0007669"/>
    <property type="project" value="TreeGrafter"/>
</dbReference>
<dbReference type="GO" id="GO:0030313">
    <property type="term" value="C:cell envelope"/>
    <property type="evidence" value="ECO:0007669"/>
    <property type="project" value="UniProtKB-SubCell"/>
</dbReference>
<keyword evidence="1 2" id="KW-0175">Coiled coil</keyword>
<dbReference type="SUPFAM" id="SSF111369">
    <property type="entry name" value="HlyD-like secretion proteins"/>
    <property type="match status" value="1"/>
</dbReference>
<dbReference type="PANTHER" id="PTHR30469">
    <property type="entry name" value="MULTIDRUG RESISTANCE PROTEIN MDTA"/>
    <property type="match status" value="1"/>
</dbReference>
<dbReference type="InterPro" id="IPR058625">
    <property type="entry name" value="MdtA-like_BSH"/>
</dbReference>
<dbReference type="Gene3D" id="2.40.420.20">
    <property type="match status" value="1"/>
</dbReference>
<comment type="caution">
    <text evidence="6">The sequence shown here is derived from an EMBL/GenBank/DDBJ whole genome shotgun (WGS) entry which is preliminary data.</text>
</comment>
<dbReference type="GO" id="GO:1990195">
    <property type="term" value="C:macrolide transmembrane transporter complex"/>
    <property type="evidence" value="ECO:0007669"/>
    <property type="project" value="InterPro"/>
</dbReference>
<feature type="coiled-coil region" evidence="2">
    <location>
        <begin position="118"/>
        <end position="176"/>
    </location>
</feature>
<protein>
    <submittedName>
        <fullName evidence="6">Multidrug resistance protein MdtA</fullName>
    </submittedName>
</protein>
<dbReference type="GO" id="GO:1990281">
    <property type="term" value="C:efflux pump complex"/>
    <property type="evidence" value="ECO:0007669"/>
    <property type="project" value="TreeGrafter"/>
</dbReference>
<evidence type="ECO:0000259" key="5">
    <source>
        <dbReference type="Pfam" id="PF25954"/>
    </source>
</evidence>
<feature type="transmembrane region" description="Helical" evidence="3">
    <location>
        <begin position="7"/>
        <end position="26"/>
    </location>
</feature>
<dbReference type="InterPro" id="IPR058792">
    <property type="entry name" value="Beta-barrel_RND_2"/>
</dbReference>
<dbReference type="InterPro" id="IPR030190">
    <property type="entry name" value="MacA_alpha-hairpin_sf"/>
</dbReference>
<dbReference type="GO" id="GO:0019898">
    <property type="term" value="C:extrinsic component of membrane"/>
    <property type="evidence" value="ECO:0007669"/>
    <property type="project" value="InterPro"/>
</dbReference>
<dbReference type="Pfam" id="PF25954">
    <property type="entry name" value="Beta-barrel_RND_2"/>
    <property type="match status" value="1"/>
</dbReference>